<sequence>MAYSPLPAPDILTIQELIELTSTNEKIIDFSQQLGLLYVYPTQPCSKQHDD</sequence>
<evidence type="ECO:0000313" key="2">
    <source>
        <dbReference type="Proteomes" id="UP000663887"/>
    </source>
</evidence>
<gene>
    <name evidence="1" type="ORF">XDN619_LOCUS13653</name>
</gene>
<comment type="caution">
    <text evidence="1">The sequence shown here is derived from an EMBL/GenBank/DDBJ whole genome shotgun (WGS) entry which is preliminary data.</text>
</comment>
<name>A0A816RK59_9BILA</name>
<proteinExistence type="predicted"/>
<accession>A0A816RK59</accession>
<evidence type="ECO:0000313" key="1">
    <source>
        <dbReference type="EMBL" id="CAF2076268.1"/>
    </source>
</evidence>
<feature type="non-terminal residue" evidence="1">
    <location>
        <position position="51"/>
    </location>
</feature>
<dbReference type="AlphaFoldDB" id="A0A816RK59"/>
<reference evidence="1" key="1">
    <citation type="submission" date="2021-02" db="EMBL/GenBank/DDBJ databases">
        <authorList>
            <person name="Nowell W R."/>
        </authorList>
    </citation>
    <scope>NUCLEOTIDE SEQUENCE</scope>
</reference>
<dbReference type="EMBL" id="CAJNRG010005407">
    <property type="protein sequence ID" value="CAF2076268.1"/>
    <property type="molecule type" value="Genomic_DNA"/>
</dbReference>
<protein>
    <submittedName>
        <fullName evidence="1">Uncharacterized protein</fullName>
    </submittedName>
</protein>
<organism evidence="1 2">
    <name type="scientific">Rotaria magnacalcarata</name>
    <dbReference type="NCBI Taxonomy" id="392030"/>
    <lineage>
        <taxon>Eukaryota</taxon>
        <taxon>Metazoa</taxon>
        <taxon>Spiralia</taxon>
        <taxon>Gnathifera</taxon>
        <taxon>Rotifera</taxon>
        <taxon>Eurotatoria</taxon>
        <taxon>Bdelloidea</taxon>
        <taxon>Philodinida</taxon>
        <taxon>Philodinidae</taxon>
        <taxon>Rotaria</taxon>
    </lineage>
</organism>
<dbReference type="Proteomes" id="UP000663887">
    <property type="component" value="Unassembled WGS sequence"/>
</dbReference>